<dbReference type="EMBL" id="SMKL01000019">
    <property type="protein sequence ID" value="TDC51895.1"/>
    <property type="molecule type" value="Genomic_DNA"/>
</dbReference>
<protein>
    <submittedName>
        <fullName evidence="2">Uncharacterized protein</fullName>
    </submittedName>
</protein>
<dbReference type="Proteomes" id="UP000295621">
    <property type="component" value="Unassembled WGS sequence"/>
</dbReference>
<proteinExistence type="predicted"/>
<dbReference type="OrthoDB" id="3542463at2"/>
<feature type="transmembrane region" description="Helical" evidence="1">
    <location>
        <begin position="40"/>
        <end position="58"/>
    </location>
</feature>
<reference evidence="2 3" key="1">
    <citation type="submission" date="2019-02" db="EMBL/GenBank/DDBJ databases">
        <title>Draft genome sequences of novel Actinobacteria.</title>
        <authorList>
            <person name="Sahin N."/>
            <person name="Ay H."/>
            <person name="Saygin H."/>
        </authorList>
    </citation>
    <scope>NUCLEOTIDE SEQUENCE [LARGE SCALE GENOMIC DNA]</scope>
    <source>
        <strain evidence="2 3">KC603</strain>
    </source>
</reference>
<evidence type="ECO:0000313" key="3">
    <source>
        <dbReference type="Proteomes" id="UP000295621"/>
    </source>
</evidence>
<organism evidence="2 3">
    <name type="scientific">Jiangella ureilytica</name>
    <dbReference type="NCBI Taxonomy" id="2530374"/>
    <lineage>
        <taxon>Bacteria</taxon>
        <taxon>Bacillati</taxon>
        <taxon>Actinomycetota</taxon>
        <taxon>Actinomycetes</taxon>
        <taxon>Jiangellales</taxon>
        <taxon>Jiangellaceae</taxon>
        <taxon>Jiangella</taxon>
    </lineage>
</organism>
<keyword evidence="1" id="KW-1133">Transmembrane helix</keyword>
<dbReference type="AlphaFoldDB" id="A0A4V2XX54"/>
<accession>A0A4V2XX54</accession>
<keyword evidence="1" id="KW-0812">Transmembrane</keyword>
<name>A0A4V2XX54_9ACTN</name>
<sequence>MERTLVNDRWAPWWVYVIAIAGANHARQLVVPTGETAVDVAAFAAVAVVVAVVVTVIFRATRAPRSR</sequence>
<keyword evidence="3" id="KW-1185">Reference proteome</keyword>
<gene>
    <name evidence="2" type="ORF">E1212_10845</name>
</gene>
<evidence type="ECO:0000313" key="2">
    <source>
        <dbReference type="EMBL" id="TDC51895.1"/>
    </source>
</evidence>
<evidence type="ECO:0000256" key="1">
    <source>
        <dbReference type="SAM" id="Phobius"/>
    </source>
</evidence>
<comment type="caution">
    <text evidence="2">The sequence shown here is derived from an EMBL/GenBank/DDBJ whole genome shotgun (WGS) entry which is preliminary data.</text>
</comment>
<keyword evidence="1" id="KW-0472">Membrane</keyword>